<evidence type="ECO:0000313" key="2">
    <source>
        <dbReference type="EMBL" id="CAG7868774.1"/>
    </source>
</evidence>
<name>A0A8D9D4G8_BRACM</name>
<sequence length="101" mass="11790">MGSVRDGPKKTAVNPNVPQLLLSSFDRPPEKQKRERARLRGNITRSLRSNSPLKKKIQLRSWFLHRRCSCALLRSMHDWIYHKENKSPLSSCSSSYQLRPM</sequence>
<gene>
    <name evidence="2" type="ORF">BRAPAZ1V2_A06P10140.2</name>
</gene>
<dbReference type="AlphaFoldDB" id="A0A8D9D4G8"/>
<evidence type="ECO:0000256" key="1">
    <source>
        <dbReference type="SAM" id="MobiDB-lite"/>
    </source>
</evidence>
<feature type="region of interest" description="Disordered" evidence="1">
    <location>
        <begin position="1"/>
        <end position="49"/>
    </location>
</feature>
<protein>
    <submittedName>
        <fullName evidence="2">Uncharacterized protein</fullName>
    </submittedName>
</protein>
<dbReference type="Proteomes" id="UP000694005">
    <property type="component" value="Chromosome A06"/>
</dbReference>
<dbReference type="Gramene" id="A06p10140.2_BraZ1">
    <property type="protein sequence ID" value="A06p10140.2_BraZ1.CDS"/>
    <property type="gene ID" value="A06g10140.2_BraZ1"/>
</dbReference>
<evidence type="ECO:0000313" key="3">
    <source>
        <dbReference type="Proteomes" id="UP000694005"/>
    </source>
</evidence>
<reference evidence="2 3" key="1">
    <citation type="submission" date="2021-07" db="EMBL/GenBank/DDBJ databases">
        <authorList>
            <consortium name="Genoscope - CEA"/>
            <person name="William W."/>
        </authorList>
    </citation>
    <scope>NUCLEOTIDE SEQUENCE [LARGE SCALE GENOMIC DNA]</scope>
</reference>
<dbReference type="EMBL" id="LS974622">
    <property type="protein sequence ID" value="CAG7868774.1"/>
    <property type="molecule type" value="Genomic_DNA"/>
</dbReference>
<organism evidence="2 3">
    <name type="scientific">Brassica campestris</name>
    <name type="common">Field mustard</name>
    <dbReference type="NCBI Taxonomy" id="3711"/>
    <lineage>
        <taxon>Eukaryota</taxon>
        <taxon>Viridiplantae</taxon>
        <taxon>Streptophyta</taxon>
        <taxon>Embryophyta</taxon>
        <taxon>Tracheophyta</taxon>
        <taxon>Spermatophyta</taxon>
        <taxon>Magnoliopsida</taxon>
        <taxon>eudicotyledons</taxon>
        <taxon>Gunneridae</taxon>
        <taxon>Pentapetalae</taxon>
        <taxon>rosids</taxon>
        <taxon>malvids</taxon>
        <taxon>Brassicales</taxon>
        <taxon>Brassicaceae</taxon>
        <taxon>Brassiceae</taxon>
        <taxon>Brassica</taxon>
    </lineage>
</organism>
<proteinExistence type="predicted"/>
<accession>A0A8D9D4G8</accession>